<dbReference type="EMBL" id="BBTG02000060">
    <property type="protein sequence ID" value="GAO19967.1"/>
    <property type="molecule type" value="Genomic_DNA"/>
</dbReference>
<protein>
    <submittedName>
        <fullName evidence="1">Uncharacterized protein</fullName>
    </submittedName>
</protein>
<organism evidence="1 2">
    <name type="scientific">Ustilaginoidea virens</name>
    <name type="common">Rice false smut fungus</name>
    <name type="synonym">Villosiclava virens</name>
    <dbReference type="NCBI Taxonomy" id="1159556"/>
    <lineage>
        <taxon>Eukaryota</taxon>
        <taxon>Fungi</taxon>
        <taxon>Dikarya</taxon>
        <taxon>Ascomycota</taxon>
        <taxon>Pezizomycotina</taxon>
        <taxon>Sordariomycetes</taxon>
        <taxon>Hypocreomycetidae</taxon>
        <taxon>Hypocreales</taxon>
        <taxon>Clavicipitaceae</taxon>
        <taxon>Ustilaginoidea</taxon>
    </lineage>
</organism>
<comment type="caution">
    <text evidence="1">The sequence shown here is derived from an EMBL/GenBank/DDBJ whole genome shotgun (WGS) entry which is preliminary data.</text>
</comment>
<dbReference type="AlphaFoldDB" id="A0A1B5L8D0"/>
<dbReference type="Proteomes" id="UP000054053">
    <property type="component" value="Unassembled WGS sequence"/>
</dbReference>
<evidence type="ECO:0000313" key="1">
    <source>
        <dbReference type="EMBL" id="GAO19967.1"/>
    </source>
</evidence>
<gene>
    <name evidence="1" type="ORF">UVI_02059670</name>
</gene>
<sequence>MLQSIGCLVLLPRVGKLEHMFCFFGKAWKSLGECLYGAREEAVDGLPGFVPPRESQAAEDALRAHGHNGGENVIFGGCVVERLVPPAFGLVTGSYSLGGFEERIENIPSKPLGVLLHANGRYAIRIVIDTGEKGKSAGQEELLLKREDMSIRLAREEGVTVTVRGVADWLGGN</sequence>
<reference evidence="2" key="1">
    <citation type="journal article" date="2016" name="Genome Announc.">
        <title>Genome sequence of Ustilaginoidea virens IPU010, a rice pathogenic fungus causing false smut.</title>
        <authorList>
            <person name="Kumagai T."/>
            <person name="Ishii T."/>
            <person name="Terai G."/>
            <person name="Umemura M."/>
            <person name="Machida M."/>
            <person name="Asai K."/>
        </authorList>
    </citation>
    <scope>NUCLEOTIDE SEQUENCE [LARGE SCALE GENOMIC DNA]</scope>
    <source>
        <strain evidence="2">IPU010</strain>
    </source>
</reference>
<evidence type="ECO:0000313" key="2">
    <source>
        <dbReference type="Proteomes" id="UP000054053"/>
    </source>
</evidence>
<proteinExistence type="predicted"/>
<name>A0A1B5L8D0_USTVR</name>
<accession>A0A1B5L8D0</accession>